<keyword evidence="3" id="KW-0698">rRNA processing</keyword>
<dbReference type="Pfam" id="PF01782">
    <property type="entry name" value="RimM"/>
    <property type="match status" value="1"/>
</dbReference>
<dbReference type="Gene3D" id="2.30.30.240">
    <property type="entry name" value="PRC-barrel domain"/>
    <property type="match status" value="1"/>
</dbReference>
<organism evidence="7 8">
    <name type="scientific">Lancefieldella parvula</name>
    <dbReference type="NCBI Taxonomy" id="1382"/>
    <lineage>
        <taxon>Bacteria</taxon>
        <taxon>Bacillati</taxon>
        <taxon>Actinomycetota</taxon>
        <taxon>Coriobacteriia</taxon>
        <taxon>Coriobacteriales</taxon>
        <taxon>Atopobiaceae</taxon>
        <taxon>Lancefieldella</taxon>
    </lineage>
</organism>
<sequence>MVKTHGKRGEVVTVPVHSLPSLIADGMTVVPVPPALKGPRKFSVVSVESDDREGSLVTFEEVTTISDAEELVGKTLLVEEDCLPENFGLVNVSLLVGREVRDTEHGSLGEITEVLVGPTQNVWVIEGPFGQVLMPAVDEFIKEAPAEGSITVSIPQGLLRLGE</sequence>
<dbReference type="InterPro" id="IPR011033">
    <property type="entry name" value="PRC_barrel-like_sf"/>
</dbReference>
<dbReference type="GO" id="GO:0005840">
    <property type="term" value="C:ribosome"/>
    <property type="evidence" value="ECO:0007669"/>
    <property type="project" value="InterPro"/>
</dbReference>
<evidence type="ECO:0000313" key="7">
    <source>
        <dbReference type="EMBL" id="MBF4809162.1"/>
    </source>
</evidence>
<keyword evidence="4" id="KW-0143">Chaperone</keyword>
<accession>A0A930W5N5</accession>
<feature type="domain" description="RimM N-terminal" evidence="5">
    <location>
        <begin position="2"/>
        <end position="81"/>
    </location>
</feature>
<dbReference type="Gene3D" id="2.40.30.60">
    <property type="entry name" value="RimM"/>
    <property type="match status" value="1"/>
</dbReference>
<gene>
    <name evidence="7" type="ORF">HXK23_02905</name>
</gene>
<dbReference type="SUPFAM" id="SSF50346">
    <property type="entry name" value="PRC-barrel domain"/>
    <property type="match status" value="1"/>
</dbReference>
<dbReference type="EMBL" id="JABZGT010000134">
    <property type="protein sequence ID" value="MBF4809162.1"/>
    <property type="molecule type" value="Genomic_DNA"/>
</dbReference>
<dbReference type="InterPro" id="IPR002676">
    <property type="entry name" value="RimM_N"/>
</dbReference>
<dbReference type="PANTHER" id="PTHR33692">
    <property type="entry name" value="RIBOSOME MATURATION FACTOR RIMM"/>
    <property type="match status" value="1"/>
</dbReference>
<dbReference type="InterPro" id="IPR036976">
    <property type="entry name" value="RimM_N_sf"/>
</dbReference>
<evidence type="ECO:0000259" key="5">
    <source>
        <dbReference type="Pfam" id="PF01782"/>
    </source>
</evidence>
<dbReference type="Proteomes" id="UP000772566">
    <property type="component" value="Unassembled WGS sequence"/>
</dbReference>
<protein>
    <submittedName>
        <fullName evidence="7">16S rRNA-processing protein</fullName>
    </submittedName>
</protein>
<dbReference type="PANTHER" id="PTHR33692:SF1">
    <property type="entry name" value="RIBOSOME MATURATION FACTOR RIMM"/>
    <property type="match status" value="1"/>
</dbReference>
<proteinExistence type="predicted"/>
<comment type="caution">
    <text evidence="7">The sequence shown here is derived from an EMBL/GenBank/DDBJ whole genome shotgun (WGS) entry which is preliminary data.</text>
</comment>
<evidence type="ECO:0000256" key="2">
    <source>
        <dbReference type="ARBA" id="ARBA00022517"/>
    </source>
</evidence>
<evidence type="ECO:0000256" key="4">
    <source>
        <dbReference type="ARBA" id="ARBA00023186"/>
    </source>
</evidence>
<dbReference type="Pfam" id="PF24986">
    <property type="entry name" value="PRC_RimM"/>
    <property type="match status" value="1"/>
</dbReference>
<name>A0A930W5N5_9ACTN</name>
<feature type="domain" description="Ribosome maturation factor RimM PRC barrel" evidence="6">
    <location>
        <begin position="95"/>
        <end position="158"/>
    </location>
</feature>
<dbReference type="GO" id="GO:0043022">
    <property type="term" value="F:ribosome binding"/>
    <property type="evidence" value="ECO:0007669"/>
    <property type="project" value="InterPro"/>
</dbReference>
<dbReference type="InterPro" id="IPR009000">
    <property type="entry name" value="Transl_B-barrel_sf"/>
</dbReference>
<dbReference type="GO" id="GO:0006364">
    <property type="term" value="P:rRNA processing"/>
    <property type="evidence" value="ECO:0007669"/>
    <property type="project" value="UniProtKB-KW"/>
</dbReference>
<keyword evidence="2" id="KW-0690">Ribosome biogenesis</keyword>
<evidence type="ECO:0000256" key="1">
    <source>
        <dbReference type="ARBA" id="ARBA00022490"/>
    </source>
</evidence>
<evidence type="ECO:0000259" key="6">
    <source>
        <dbReference type="Pfam" id="PF24986"/>
    </source>
</evidence>
<dbReference type="AlphaFoldDB" id="A0A930W5N5"/>
<evidence type="ECO:0000256" key="3">
    <source>
        <dbReference type="ARBA" id="ARBA00022552"/>
    </source>
</evidence>
<keyword evidence="1" id="KW-0963">Cytoplasm</keyword>
<evidence type="ECO:0000313" key="8">
    <source>
        <dbReference type="Proteomes" id="UP000772566"/>
    </source>
</evidence>
<dbReference type="SUPFAM" id="SSF50447">
    <property type="entry name" value="Translation proteins"/>
    <property type="match status" value="1"/>
</dbReference>
<dbReference type="InterPro" id="IPR011961">
    <property type="entry name" value="RimM"/>
</dbReference>
<dbReference type="InterPro" id="IPR056792">
    <property type="entry name" value="PRC_RimM"/>
</dbReference>
<reference evidence="7" key="1">
    <citation type="submission" date="2020-04" db="EMBL/GenBank/DDBJ databases">
        <title>Deep metagenomics examines the oral microbiome during advanced dental caries in children, revealing novel taxa and co-occurrences with host molecules.</title>
        <authorList>
            <person name="Baker J.L."/>
            <person name="Morton J.T."/>
            <person name="Dinis M."/>
            <person name="Alvarez R."/>
            <person name="Tran N.C."/>
            <person name="Knight R."/>
            <person name="Edlund A."/>
        </authorList>
    </citation>
    <scope>NUCLEOTIDE SEQUENCE</scope>
    <source>
        <strain evidence="7">JCVI_22A_bin.2</strain>
    </source>
</reference>